<evidence type="ECO:0000259" key="1">
    <source>
        <dbReference type="Pfam" id="PF00668"/>
    </source>
</evidence>
<gene>
    <name evidence="2" type="ORF">WM40_11445</name>
</gene>
<dbReference type="InterPro" id="IPR001242">
    <property type="entry name" value="Condensation_dom"/>
</dbReference>
<dbReference type="EMBL" id="LAQU01000010">
    <property type="protein sequence ID" value="KKB63369.1"/>
    <property type="molecule type" value="Genomic_DNA"/>
</dbReference>
<dbReference type="RefSeq" id="WP_046152923.1">
    <property type="nucleotide sequence ID" value="NZ_LAQU01000010.1"/>
</dbReference>
<feature type="non-terminal residue" evidence="2">
    <location>
        <position position="1"/>
    </location>
</feature>
<feature type="domain" description="Condensation" evidence="1">
    <location>
        <begin position="46"/>
        <end position="104"/>
    </location>
</feature>
<sequence>RQIFDYPTVAEQVVQWTPASATASADDVDDVADAYDADAGDAPTSLPLTPIQQWFFLRYPHGESHWNQSVLLQVAGPLDLAALEQAVDLLRRRHDALRLRFTRDIVIDGDEKHDAETALAKPGTPHASPDPRYTWRQTVLPASIAERDLVWRQHLVGWDALPEAGEAVQRSLDLTHGPIWRVAYFTLADAEPKADTRLLLTAHHLAVDGVSWRILLDELRQAYEQIVAGNTTSNGTDAGAMLGASADAHATHLPNRSWSWRRWTRALSAYAKEPARLAELPWWQTALRETTQGAASLSAPLFHTLSNTAAPQQTVLRRLSPTLTDALLRIPGALTSRSAPSGIRTAPSPTRPAIRVEDCLLGAFASAICAHADRGRLLVEIEGHGREDVVGGADLSRTVGWFTTQYPIVVTHQLAPAAMVASVRDVMARVPARGIHWGLLTQQADAASIAAVRALPQPQVSFNYLGRFDSTLAADTAESPPSRFGFAAESAGRATAPSTQGPDRVLDLNAWISNGRLSVSWGYAPQYLDEARVTSIADAFEAVIAALVDADAAHNVAHQVPGASAYEMAGSGDVSHAASTPLVASPRAPREAEALLTALPSPVRLPAVPNHLRQAALSEPTLSAWVTRADIEHALLSIPAVSPGFSTWSGSTQRRTALLDIARDAAREADSLPLIPMNALGAPWTVFCLHPGYGMVAEYCSVARALNGIATVVGVQAPALRGCPWDGATLEALAAHYADAIAAWCADADAGAAKAVSFPGGHPRGAGRIGLLGWSFGGRLAAAMLAAPGTISFDFVGIVDTATQLAASGGADTDAPMAAGTGTPSLTDSVRTGAPSLLRAAFEADAMHTRLLHGHLLPSLQSNLFFWRAARSGVAQPTVGEKAGDTSVTSAQTPTAVHQDVPVRRSDWQHVTSGVVVERSVDATHTSIVHHPTFLAQLHETLANIAHEG</sequence>
<protein>
    <recommendedName>
        <fullName evidence="1">Condensation domain-containing protein</fullName>
    </recommendedName>
</protein>
<evidence type="ECO:0000313" key="3">
    <source>
        <dbReference type="Proteomes" id="UP000033618"/>
    </source>
</evidence>
<dbReference type="PATRIC" id="fig|28092.6.peg.2685"/>
<feature type="domain" description="Condensation" evidence="1">
    <location>
        <begin position="354"/>
        <end position="549"/>
    </location>
</feature>
<dbReference type="InterPro" id="IPR029058">
    <property type="entry name" value="AB_hydrolase_fold"/>
</dbReference>
<dbReference type="PANTHER" id="PTHR45398:SF1">
    <property type="entry name" value="ENZYME, PUTATIVE (JCVI)-RELATED"/>
    <property type="match status" value="1"/>
</dbReference>
<dbReference type="Pfam" id="PF00668">
    <property type="entry name" value="Condensation"/>
    <property type="match status" value="3"/>
</dbReference>
<organism evidence="2 3">
    <name type="scientific">Robbsia andropogonis</name>
    <dbReference type="NCBI Taxonomy" id="28092"/>
    <lineage>
        <taxon>Bacteria</taxon>
        <taxon>Pseudomonadati</taxon>
        <taxon>Pseudomonadota</taxon>
        <taxon>Betaproteobacteria</taxon>
        <taxon>Burkholderiales</taxon>
        <taxon>Burkholderiaceae</taxon>
        <taxon>Robbsia</taxon>
    </lineage>
</organism>
<name>A0A0F5K0G0_9BURK</name>
<dbReference type="InterPro" id="IPR010060">
    <property type="entry name" value="NRPS_synth"/>
</dbReference>
<dbReference type="GO" id="GO:0003824">
    <property type="term" value="F:catalytic activity"/>
    <property type="evidence" value="ECO:0007669"/>
    <property type="project" value="InterPro"/>
</dbReference>
<dbReference type="NCBIfam" id="TIGR01720">
    <property type="entry name" value="NRPS-para261"/>
    <property type="match status" value="1"/>
</dbReference>
<dbReference type="Gene3D" id="3.40.50.1820">
    <property type="entry name" value="alpha/beta hydrolase"/>
    <property type="match status" value="1"/>
</dbReference>
<dbReference type="SUPFAM" id="SSF53474">
    <property type="entry name" value="alpha/beta-Hydrolases"/>
    <property type="match status" value="1"/>
</dbReference>
<keyword evidence="3" id="KW-1185">Reference proteome</keyword>
<evidence type="ECO:0000313" key="2">
    <source>
        <dbReference type="EMBL" id="KKB63369.1"/>
    </source>
</evidence>
<dbReference type="STRING" id="28092.WM40_11445"/>
<dbReference type="Proteomes" id="UP000033618">
    <property type="component" value="Unassembled WGS sequence"/>
</dbReference>
<dbReference type="PANTHER" id="PTHR45398">
    <property type="match status" value="1"/>
</dbReference>
<dbReference type="AlphaFoldDB" id="A0A0F5K0G0"/>
<reference evidence="2 3" key="1">
    <citation type="submission" date="2015-03" db="EMBL/GenBank/DDBJ databases">
        <title>Draft Genome Sequence of Burkholderia andropogonis type strain ICMP2807, isolated from Sorghum bicolor.</title>
        <authorList>
            <person name="Lopes-Santos L."/>
            <person name="Castro D.B."/>
            <person name="Ottoboni L.M."/>
            <person name="Park D."/>
            <person name="Weirc B.S."/>
            <person name="Destefano S.A."/>
        </authorList>
    </citation>
    <scope>NUCLEOTIDE SEQUENCE [LARGE SCALE GENOMIC DNA]</scope>
    <source>
        <strain evidence="2 3">ICMP2807</strain>
    </source>
</reference>
<accession>A0A0F5K0G0</accession>
<comment type="caution">
    <text evidence="2">The sequence shown here is derived from an EMBL/GenBank/DDBJ whole genome shotgun (WGS) entry which is preliminary data.</text>
</comment>
<feature type="domain" description="Condensation" evidence="1">
    <location>
        <begin position="166"/>
        <end position="235"/>
    </location>
</feature>
<proteinExistence type="predicted"/>
<dbReference type="InterPro" id="IPR023213">
    <property type="entry name" value="CAT-like_dom_sf"/>
</dbReference>
<dbReference type="SUPFAM" id="SSF52777">
    <property type="entry name" value="CoA-dependent acyltransferases"/>
    <property type="match status" value="2"/>
</dbReference>
<dbReference type="Gene3D" id="3.30.559.10">
    <property type="entry name" value="Chloramphenicol acetyltransferase-like domain"/>
    <property type="match status" value="1"/>
</dbReference>
<dbReference type="Gene3D" id="3.30.559.30">
    <property type="entry name" value="Nonribosomal peptide synthetase, condensation domain"/>
    <property type="match status" value="1"/>
</dbReference>